<dbReference type="Pfam" id="PF21683">
    <property type="entry name" value="GpP-like_1st"/>
    <property type="match status" value="1"/>
</dbReference>
<dbReference type="PIRSF" id="PIRSF004440">
    <property type="entry name" value="GpP"/>
    <property type="match status" value="1"/>
</dbReference>
<sequence length="370" mass="40336">MPSPSDPNKLSLHVGGVSHSDWLDFDIDADLLVPAGAWVVSLGIQAGKLPAEVQAGARVVLRAGDDVLMTGFIDEIQHTVNRNQHTIVLNGRDNAAILVDCSAPIFTATNMTLQEVITQVVRPLGAFAVRIQSAQSTAAKKFSVEPGEGAWDTLKKAAEVCGLWPWVAADGTLIIGGPDYSAPPVAQLTLLQSGQGNNLLDLRVTRDMSRRYSQTTVLGQSHGSHSQDGKRNRRCTVRDTSMTLYRPRVVVVSDVDSDAEVQFRARKLQADARLSGLTITAEVKGFRTPAGVLWAPGQRVSIKSDVHGIDDVFYLMHRRFRGGRGMPMTTVLTLHEDGVWLPDAFPRSKRQRKGKGKTGLWTSWEQIDNG</sequence>
<dbReference type="Proteomes" id="UP000321126">
    <property type="component" value="Unassembled WGS sequence"/>
</dbReference>
<dbReference type="InterPro" id="IPR053981">
    <property type="entry name" value="Gp44/GpP-like_2nd"/>
</dbReference>
<evidence type="ECO:0000256" key="1">
    <source>
        <dbReference type="SAM" id="MobiDB-lite"/>
    </source>
</evidence>
<proteinExistence type="predicted"/>
<evidence type="ECO:0000259" key="4">
    <source>
        <dbReference type="Pfam" id="PF22255"/>
    </source>
</evidence>
<evidence type="ECO:0000313" key="6">
    <source>
        <dbReference type="EMBL" id="TXE27153.1"/>
    </source>
</evidence>
<dbReference type="Gene3D" id="3.30.1920.10">
    <property type="entry name" value="Baseplate protein-like domains - 2 layer sandwich fold"/>
    <property type="match status" value="1"/>
</dbReference>
<evidence type="ECO:0000259" key="5">
    <source>
        <dbReference type="Pfam" id="PF22630"/>
    </source>
</evidence>
<reference evidence="6 7" key="1">
    <citation type="submission" date="2019-07" db="EMBL/GenBank/DDBJ databases">
        <title>Serratia strains were isolated from fresh produce.</title>
        <authorList>
            <person name="Cho G.-S."/>
            <person name="Stein M."/>
            <person name="Lee W."/>
            <person name="Suh S.H."/>
            <person name="Franz C.M.A.P."/>
        </authorList>
    </citation>
    <scope>NUCLEOTIDE SEQUENCE [LARGE SCALE GENOMIC DNA]</scope>
    <source>
        <strain evidence="6 7">S16</strain>
    </source>
</reference>
<dbReference type="EMBL" id="VOUQ01000019">
    <property type="protein sequence ID" value="TXE27153.1"/>
    <property type="molecule type" value="Genomic_DNA"/>
</dbReference>
<protein>
    <submittedName>
        <fullName evidence="6">Phage tail protein</fullName>
    </submittedName>
</protein>
<dbReference type="InterPro" id="IPR023399">
    <property type="entry name" value="Baseplate-like_2-layer_sand"/>
</dbReference>
<accession>A0A5C7BSD6</accession>
<evidence type="ECO:0000259" key="3">
    <source>
        <dbReference type="Pfam" id="PF22174"/>
    </source>
</evidence>
<evidence type="ECO:0000313" key="7">
    <source>
        <dbReference type="Proteomes" id="UP000321126"/>
    </source>
</evidence>
<feature type="domain" description="Tail protein NMB1110-like third" evidence="5">
    <location>
        <begin position="211"/>
        <end position="268"/>
    </location>
</feature>
<dbReference type="InterPro" id="IPR054482">
    <property type="entry name" value="NMB1110-like_3rd"/>
</dbReference>
<dbReference type="Gene3D" id="3.55.50.10">
    <property type="entry name" value="Baseplate protein-like domains"/>
    <property type="match status" value="1"/>
</dbReference>
<dbReference type="Pfam" id="PF22630">
    <property type="entry name" value="NMB1110_3rd"/>
    <property type="match status" value="1"/>
</dbReference>
<feature type="domain" description="Tail protein NMB1110-like C-terminal" evidence="3">
    <location>
        <begin position="271"/>
        <end position="339"/>
    </location>
</feature>
<feature type="domain" description="Baseplate hub protein gp44-like N-terminal" evidence="2">
    <location>
        <begin position="10"/>
        <end position="93"/>
    </location>
</feature>
<dbReference type="InterPro" id="IPR049354">
    <property type="entry name" value="GpP-like_N"/>
</dbReference>
<evidence type="ECO:0000259" key="2">
    <source>
        <dbReference type="Pfam" id="PF21683"/>
    </source>
</evidence>
<dbReference type="Pfam" id="PF22255">
    <property type="entry name" value="Gp44-like_2nd"/>
    <property type="match status" value="1"/>
</dbReference>
<name>A0A5C7BSD6_SERMA</name>
<dbReference type="InterPro" id="IPR054034">
    <property type="entry name" value="NMB1110-like_C"/>
</dbReference>
<dbReference type="InterPro" id="IPR026276">
    <property type="entry name" value="Baseplate_GpP"/>
</dbReference>
<dbReference type="AlphaFoldDB" id="A0A5C7BSD6"/>
<feature type="compositionally biased region" description="Polar residues" evidence="1">
    <location>
        <begin position="215"/>
        <end position="224"/>
    </location>
</feature>
<feature type="domain" description="Baseplate hub protein gp44/GpP-like second" evidence="4">
    <location>
        <begin position="95"/>
        <end position="176"/>
    </location>
</feature>
<organism evidence="6 7">
    <name type="scientific">Serratia marcescens</name>
    <dbReference type="NCBI Taxonomy" id="615"/>
    <lineage>
        <taxon>Bacteria</taxon>
        <taxon>Pseudomonadati</taxon>
        <taxon>Pseudomonadota</taxon>
        <taxon>Gammaproteobacteria</taxon>
        <taxon>Enterobacterales</taxon>
        <taxon>Yersiniaceae</taxon>
        <taxon>Serratia</taxon>
    </lineage>
</organism>
<dbReference type="Gene3D" id="2.30.300.10">
    <property type="entry name" value="Baseplate protein-like domain - beta roll fold"/>
    <property type="match status" value="1"/>
</dbReference>
<feature type="region of interest" description="Disordered" evidence="1">
    <location>
        <begin position="215"/>
        <end position="235"/>
    </location>
</feature>
<dbReference type="Pfam" id="PF22174">
    <property type="entry name" value="NMB1110-like_C"/>
    <property type="match status" value="1"/>
</dbReference>
<dbReference type="SUPFAM" id="SSF69279">
    <property type="entry name" value="Phage tail proteins"/>
    <property type="match status" value="2"/>
</dbReference>
<dbReference type="RefSeq" id="WP_048797286.1">
    <property type="nucleotide sequence ID" value="NZ_JVEJ01000440.1"/>
</dbReference>
<gene>
    <name evidence="6" type="ORF">FOT62_22825</name>
</gene>
<comment type="caution">
    <text evidence="6">The sequence shown here is derived from an EMBL/GenBank/DDBJ whole genome shotgun (WGS) entry which is preliminary data.</text>
</comment>